<reference evidence="3" key="1">
    <citation type="submission" date="2013-06" db="EMBL/GenBank/DDBJ databases">
        <authorList>
            <person name="Zhao Q."/>
        </authorList>
    </citation>
    <scope>NUCLEOTIDE SEQUENCE</scope>
    <source>
        <strain evidence="3">cv. W1943</strain>
    </source>
</reference>
<reference evidence="2" key="2">
    <citation type="submission" date="2015-06" db="UniProtKB">
        <authorList>
            <consortium name="EnsemblPlants"/>
        </authorList>
    </citation>
    <scope>IDENTIFICATION</scope>
</reference>
<evidence type="ECO:0000313" key="3">
    <source>
        <dbReference type="Proteomes" id="UP000008022"/>
    </source>
</evidence>
<sequence length="173" mass="18514">MAGDEVDAPKALLPPRPAILVASAGQHLPRSKGKWYAPPSYGRSRRARPVRCPDAARRPSSRTPPEPEPPVGLVDLSPFACLRFTSSTPHPTSIPTTTPPAVHTPRSPIPMRSTATCNSPERKRDRLELQGGDLEVRASLSDHPVIVDALQERVNPAAPLLASAALLLPGDLI</sequence>
<dbReference type="EnsemblPlants" id="ORUFI01G04160.3">
    <property type="protein sequence ID" value="ORUFI01G04160.3"/>
    <property type="gene ID" value="ORUFI01G04160"/>
</dbReference>
<dbReference type="Gramene" id="ORUFI01G04160.3">
    <property type="protein sequence ID" value="ORUFI01G04160.3"/>
    <property type="gene ID" value="ORUFI01G04160"/>
</dbReference>
<evidence type="ECO:0000256" key="1">
    <source>
        <dbReference type="SAM" id="MobiDB-lite"/>
    </source>
</evidence>
<feature type="region of interest" description="Disordered" evidence="1">
    <location>
        <begin position="23"/>
        <end position="72"/>
    </location>
</feature>
<feature type="compositionally biased region" description="Low complexity" evidence="1">
    <location>
        <begin position="85"/>
        <end position="100"/>
    </location>
</feature>
<proteinExistence type="predicted"/>
<evidence type="ECO:0000313" key="2">
    <source>
        <dbReference type="EnsemblPlants" id="ORUFI01G04160.3"/>
    </source>
</evidence>
<feature type="region of interest" description="Disordered" evidence="1">
    <location>
        <begin position="85"/>
        <end position="123"/>
    </location>
</feature>
<accession>A0A0E0MRP1</accession>
<dbReference type="AlphaFoldDB" id="A0A0E0MRP1"/>
<protein>
    <submittedName>
        <fullName evidence="2">Uncharacterized protein</fullName>
    </submittedName>
</protein>
<organism evidence="2 3">
    <name type="scientific">Oryza rufipogon</name>
    <name type="common">Brownbeard rice</name>
    <name type="synonym">Asian wild rice</name>
    <dbReference type="NCBI Taxonomy" id="4529"/>
    <lineage>
        <taxon>Eukaryota</taxon>
        <taxon>Viridiplantae</taxon>
        <taxon>Streptophyta</taxon>
        <taxon>Embryophyta</taxon>
        <taxon>Tracheophyta</taxon>
        <taxon>Spermatophyta</taxon>
        <taxon>Magnoliopsida</taxon>
        <taxon>Liliopsida</taxon>
        <taxon>Poales</taxon>
        <taxon>Poaceae</taxon>
        <taxon>BOP clade</taxon>
        <taxon>Oryzoideae</taxon>
        <taxon>Oryzeae</taxon>
        <taxon>Oryzinae</taxon>
        <taxon>Oryza</taxon>
    </lineage>
</organism>
<dbReference type="HOGENOM" id="CLU_1550054_0_0_1"/>
<name>A0A0E0MRP1_ORYRU</name>
<dbReference type="Proteomes" id="UP000008022">
    <property type="component" value="Unassembled WGS sequence"/>
</dbReference>
<keyword evidence="3" id="KW-1185">Reference proteome</keyword>